<dbReference type="InterPro" id="IPR014408">
    <property type="entry name" value="dGMP_Pdiesterase_EAL/HD-GYP"/>
</dbReference>
<reference evidence="3 4" key="1">
    <citation type="submission" date="2017-04" db="EMBL/GenBank/DDBJ databases">
        <authorList>
            <person name="Afonso C.L."/>
            <person name="Miller P.J."/>
            <person name="Scott M.A."/>
            <person name="Spackman E."/>
            <person name="Goraichik I."/>
            <person name="Dimitrov K.M."/>
            <person name="Suarez D.L."/>
            <person name="Swayne D.E."/>
        </authorList>
    </citation>
    <scope>NUCLEOTIDE SEQUENCE [LARGE SCALE GENOMIC DNA]</scope>
    <source>
        <strain evidence="3 4">DSM 23236</strain>
    </source>
</reference>
<dbReference type="STRING" id="1121001.SAMN02745857_00989"/>
<dbReference type="EMBL" id="FWXD01000004">
    <property type="protein sequence ID" value="SMC20502.1"/>
    <property type="molecule type" value="Genomic_DNA"/>
</dbReference>
<gene>
    <name evidence="3" type="ORF">SAMN02745857_00989</name>
</gene>
<name>A0A1W1X944_9NEIS</name>
<feature type="domain" description="HDOD" evidence="2">
    <location>
        <begin position="201"/>
        <end position="388"/>
    </location>
</feature>
<protein>
    <submittedName>
        <fullName evidence="3">EAL and modified HD-GYP domain-containing signal transduction protein</fullName>
    </submittedName>
</protein>
<dbReference type="PIRSF" id="PIRSF003180">
    <property type="entry name" value="DiGMPpdiest_YuxH"/>
    <property type="match status" value="1"/>
</dbReference>
<organism evidence="3 4">
    <name type="scientific">Andreprevotia lacus DSM 23236</name>
    <dbReference type="NCBI Taxonomy" id="1121001"/>
    <lineage>
        <taxon>Bacteria</taxon>
        <taxon>Pseudomonadati</taxon>
        <taxon>Pseudomonadota</taxon>
        <taxon>Betaproteobacteria</taxon>
        <taxon>Neisseriales</taxon>
        <taxon>Chitinibacteraceae</taxon>
        <taxon>Andreprevotia</taxon>
    </lineage>
</organism>
<dbReference type="InterPro" id="IPR052340">
    <property type="entry name" value="RNase_Y/CdgJ"/>
</dbReference>
<dbReference type="SUPFAM" id="SSF141868">
    <property type="entry name" value="EAL domain-like"/>
    <property type="match status" value="1"/>
</dbReference>
<dbReference type="PANTHER" id="PTHR33525:SF4">
    <property type="entry name" value="CYCLIC DI-GMP PHOSPHODIESTERASE CDGJ"/>
    <property type="match status" value="1"/>
</dbReference>
<dbReference type="SUPFAM" id="SSF109604">
    <property type="entry name" value="HD-domain/PDEase-like"/>
    <property type="match status" value="1"/>
</dbReference>
<dbReference type="RefSeq" id="WP_084089485.1">
    <property type="nucleotide sequence ID" value="NZ_FWXD01000004.1"/>
</dbReference>
<feature type="domain" description="EAL" evidence="1">
    <location>
        <begin position="1"/>
        <end position="207"/>
    </location>
</feature>
<dbReference type="InterPro" id="IPR013976">
    <property type="entry name" value="HDOD"/>
</dbReference>
<dbReference type="Pfam" id="PF00563">
    <property type="entry name" value="EAL"/>
    <property type="match status" value="1"/>
</dbReference>
<dbReference type="Gene3D" id="1.10.3210.10">
    <property type="entry name" value="Hypothetical protein af1432"/>
    <property type="match status" value="1"/>
</dbReference>
<proteinExistence type="predicted"/>
<evidence type="ECO:0000259" key="1">
    <source>
        <dbReference type="PROSITE" id="PS50883"/>
    </source>
</evidence>
<accession>A0A1W1X944</accession>
<dbReference type="Proteomes" id="UP000192761">
    <property type="component" value="Unassembled WGS sequence"/>
</dbReference>
<sequence>MQDHAFIGRQPILNRQQQIIGYELLFRLNQEAVSAEFSSDMQAGTNVLVNTISNMGTDWLVGSKLAFINVAESMLESNFLELLHPQRVVLEIVETTQPTPELLNRLKELRAQGFGIALDDFILTPQTAAFVEFANYIKLDIQQLGMPQVPGISKELRKYPVLQVAEKVETKPEFKECMDIGFDCFQGYYFAHPETLSAKVINPSYANILNLLNMLRNNAEIKDIENALKRDVALSFKLLRYINSAGFGLSCEIQSFRHAVTILGYQKLYRWLTLLLVTAGAETGAAPALLKTAVTRGRLVELLGAHFLDGQDRDNLFIVGMFSLLDVLLDMPMDRVLETLILPENVCDALQHRNGVYGPFLELAEACEDPEMSEVPRLCEQLQLTPEMLNRAHVQALTWVEELGV</sequence>
<dbReference type="SMART" id="SM00052">
    <property type="entry name" value="EAL"/>
    <property type="match status" value="1"/>
</dbReference>
<evidence type="ECO:0000313" key="4">
    <source>
        <dbReference type="Proteomes" id="UP000192761"/>
    </source>
</evidence>
<dbReference type="PROSITE" id="PS50883">
    <property type="entry name" value="EAL"/>
    <property type="match status" value="1"/>
</dbReference>
<dbReference type="PROSITE" id="PS51833">
    <property type="entry name" value="HDOD"/>
    <property type="match status" value="1"/>
</dbReference>
<dbReference type="Gene3D" id="3.20.20.450">
    <property type="entry name" value="EAL domain"/>
    <property type="match status" value="1"/>
</dbReference>
<dbReference type="InterPro" id="IPR001633">
    <property type="entry name" value="EAL_dom"/>
</dbReference>
<dbReference type="Pfam" id="PF08668">
    <property type="entry name" value="HDOD"/>
    <property type="match status" value="1"/>
</dbReference>
<dbReference type="PANTHER" id="PTHR33525">
    <property type="match status" value="1"/>
</dbReference>
<evidence type="ECO:0000259" key="2">
    <source>
        <dbReference type="PROSITE" id="PS51833"/>
    </source>
</evidence>
<dbReference type="InterPro" id="IPR035919">
    <property type="entry name" value="EAL_sf"/>
</dbReference>
<dbReference type="OrthoDB" id="9804751at2"/>
<dbReference type="AlphaFoldDB" id="A0A1W1X944"/>
<keyword evidence="4" id="KW-1185">Reference proteome</keyword>
<evidence type="ECO:0000313" key="3">
    <source>
        <dbReference type="EMBL" id="SMC20502.1"/>
    </source>
</evidence>